<gene>
    <name evidence="2" type="ORF">EAG_03527</name>
</gene>
<keyword evidence="3" id="KW-1185">Reference proteome</keyword>
<evidence type="ECO:0000313" key="3">
    <source>
        <dbReference type="Proteomes" id="UP000000311"/>
    </source>
</evidence>
<feature type="region of interest" description="Disordered" evidence="1">
    <location>
        <begin position="330"/>
        <end position="356"/>
    </location>
</feature>
<dbReference type="AlphaFoldDB" id="E2A1U9"/>
<dbReference type="InParanoid" id="E2A1U9"/>
<sequence>MCNVVLQAIFRNDDGITASGKRHYIAIYTHTISDTYEVLRESAKRTHEGKGKNFRPKVFNEKETSLNDTLFHVVTVANDVLWVYLFLLGEEFITYIWVNRANCGSKWNRLRKSLRVEIAALNGARRCCFDRAANGETFYPDDIRRYHKLHPVRDDLTTFCSSSFLSSSSSSSSSPMARLSADVTWNILILYTWAFIRICDVCGGEDKPTKIREVTYFMKFTRKGKRIFRMGSHEERHVHNPSLHGDSADQAYALCIVHIGMSMGTDVTKSDIKPTENKLSTDDDYLELKNMTQLGSQIKISRHKHGVLNKRLRRNGEGTEIEESFEITMLSPGDLSVHPSPRGPSITRKRDRTKSP</sequence>
<feature type="compositionally biased region" description="Basic residues" evidence="1">
    <location>
        <begin position="347"/>
        <end position="356"/>
    </location>
</feature>
<evidence type="ECO:0000313" key="2">
    <source>
        <dbReference type="EMBL" id="EFN72588.1"/>
    </source>
</evidence>
<proteinExistence type="predicted"/>
<dbReference type="EMBL" id="GL435806">
    <property type="protein sequence ID" value="EFN72588.1"/>
    <property type="molecule type" value="Genomic_DNA"/>
</dbReference>
<evidence type="ECO:0000256" key="1">
    <source>
        <dbReference type="SAM" id="MobiDB-lite"/>
    </source>
</evidence>
<accession>E2A1U9</accession>
<protein>
    <submittedName>
        <fullName evidence="2">Uncharacterized protein</fullName>
    </submittedName>
</protein>
<name>E2A1U9_CAMFO</name>
<dbReference type="Proteomes" id="UP000000311">
    <property type="component" value="Unassembled WGS sequence"/>
</dbReference>
<reference evidence="2 3" key="1">
    <citation type="journal article" date="2010" name="Science">
        <title>Genomic comparison of the ants Camponotus floridanus and Harpegnathos saltator.</title>
        <authorList>
            <person name="Bonasio R."/>
            <person name="Zhang G."/>
            <person name="Ye C."/>
            <person name="Mutti N.S."/>
            <person name="Fang X."/>
            <person name="Qin N."/>
            <person name="Donahue G."/>
            <person name="Yang P."/>
            <person name="Li Q."/>
            <person name="Li C."/>
            <person name="Zhang P."/>
            <person name="Huang Z."/>
            <person name="Berger S.L."/>
            <person name="Reinberg D."/>
            <person name="Wang J."/>
            <person name="Liebig J."/>
        </authorList>
    </citation>
    <scope>NUCLEOTIDE SEQUENCE [LARGE SCALE GENOMIC DNA]</scope>
    <source>
        <strain evidence="3">C129</strain>
    </source>
</reference>
<organism evidence="3">
    <name type="scientific">Camponotus floridanus</name>
    <name type="common">Florida carpenter ant</name>
    <dbReference type="NCBI Taxonomy" id="104421"/>
    <lineage>
        <taxon>Eukaryota</taxon>
        <taxon>Metazoa</taxon>
        <taxon>Ecdysozoa</taxon>
        <taxon>Arthropoda</taxon>
        <taxon>Hexapoda</taxon>
        <taxon>Insecta</taxon>
        <taxon>Pterygota</taxon>
        <taxon>Neoptera</taxon>
        <taxon>Endopterygota</taxon>
        <taxon>Hymenoptera</taxon>
        <taxon>Apocrita</taxon>
        <taxon>Aculeata</taxon>
        <taxon>Formicoidea</taxon>
        <taxon>Formicidae</taxon>
        <taxon>Formicinae</taxon>
        <taxon>Camponotus</taxon>
    </lineage>
</organism>